<dbReference type="InterPro" id="IPR002509">
    <property type="entry name" value="NODB_dom"/>
</dbReference>
<feature type="compositionally biased region" description="Basic residues" evidence="3">
    <location>
        <begin position="1"/>
        <end position="12"/>
    </location>
</feature>
<dbReference type="PANTHER" id="PTHR10587">
    <property type="entry name" value="GLYCOSYL TRANSFERASE-RELATED"/>
    <property type="match status" value="1"/>
</dbReference>
<dbReference type="PANTHER" id="PTHR10587:SF133">
    <property type="entry name" value="CHITIN DEACETYLASE 1-RELATED"/>
    <property type="match status" value="1"/>
</dbReference>
<evidence type="ECO:0000256" key="2">
    <source>
        <dbReference type="ARBA" id="ARBA00022801"/>
    </source>
</evidence>
<dbReference type="InterPro" id="IPR006311">
    <property type="entry name" value="TAT_signal"/>
</dbReference>
<dbReference type="Proteomes" id="UP000646244">
    <property type="component" value="Unassembled WGS sequence"/>
</dbReference>
<keyword evidence="1" id="KW-0479">Metal-binding</keyword>
<dbReference type="PROSITE" id="PS51318">
    <property type="entry name" value="TAT"/>
    <property type="match status" value="1"/>
</dbReference>
<feature type="domain" description="NodB homology" evidence="4">
    <location>
        <begin position="80"/>
        <end position="268"/>
    </location>
</feature>
<dbReference type="PROSITE" id="PS51677">
    <property type="entry name" value="NODB"/>
    <property type="match status" value="1"/>
</dbReference>
<dbReference type="GO" id="GO:0046872">
    <property type="term" value="F:metal ion binding"/>
    <property type="evidence" value="ECO:0007669"/>
    <property type="project" value="UniProtKB-KW"/>
</dbReference>
<comment type="caution">
    <text evidence="5">The sequence shown here is derived from an EMBL/GenBank/DDBJ whole genome shotgun (WGS) entry which is preliminary data.</text>
</comment>
<dbReference type="Pfam" id="PF01522">
    <property type="entry name" value="Polysacc_deac_1"/>
    <property type="match status" value="1"/>
</dbReference>
<accession>A0A918TDD2</accession>
<evidence type="ECO:0000259" key="4">
    <source>
        <dbReference type="PROSITE" id="PS51677"/>
    </source>
</evidence>
<dbReference type="GO" id="GO:0016810">
    <property type="term" value="F:hydrolase activity, acting on carbon-nitrogen (but not peptide) bonds"/>
    <property type="evidence" value="ECO:0007669"/>
    <property type="project" value="InterPro"/>
</dbReference>
<evidence type="ECO:0000256" key="3">
    <source>
        <dbReference type="SAM" id="MobiDB-lite"/>
    </source>
</evidence>
<keyword evidence="2" id="KW-0378">Hydrolase</keyword>
<feature type="region of interest" description="Disordered" evidence="3">
    <location>
        <begin position="1"/>
        <end position="23"/>
    </location>
</feature>
<dbReference type="SUPFAM" id="SSF88713">
    <property type="entry name" value="Glycoside hydrolase/deacetylase"/>
    <property type="match status" value="1"/>
</dbReference>
<evidence type="ECO:0000256" key="1">
    <source>
        <dbReference type="ARBA" id="ARBA00022723"/>
    </source>
</evidence>
<evidence type="ECO:0000313" key="5">
    <source>
        <dbReference type="EMBL" id="GHC43858.1"/>
    </source>
</evidence>
<reference evidence="5" key="1">
    <citation type="journal article" date="2014" name="Int. J. Syst. Evol. Microbiol.">
        <title>Complete genome sequence of Corynebacterium casei LMG S-19264T (=DSM 44701T), isolated from a smear-ripened cheese.</title>
        <authorList>
            <consortium name="US DOE Joint Genome Institute (JGI-PGF)"/>
            <person name="Walter F."/>
            <person name="Albersmeier A."/>
            <person name="Kalinowski J."/>
            <person name="Ruckert C."/>
        </authorList>
    </citation>
    <scope>NUCLEOTIDE SEQUENCE</scope>
    <source>
        <strain evidence="5">JCM 4633</strain>
    </source>
</reference>
<dbReference type="CDD" id="cd10917">
    <property type="entry name" value="CE4_NodB_like_6s_7s"/>
    <property type="match status" value="1"/>
</dbReference>
<evidence type="ECO:0000313" key="6">
    <source>
        <dbReference type="Proteomes" id="UP000646244"/>
    </source>
</evidence>
<protein>
    <recommendedName>
        <fullName evidence="4">NodB homology domain-containing protein</fullName>
    </recommendedName>
</protein>
<dbReference type="InterPro" id="IPR050248">
    <property type="entry name" value="Polysacc_deacetylase_ArnD"/>
</dbReference>
<dbReference type="GO" id="GO:0016020">
    <property type="term" value="C:membrane"/>
    <property type="evidence" value="ECO:0007669"/>
    <property type="project" value="TreeGrafter"/>
</dbReference>
<dbReference type="InterPro" id="IPR011330">
    <property type="entry name" value="Glyco_hydro/deAcase_b/a-brl"/>
</dbReference>
<organism evidence="5 6">
    <name type="scientific">Streptomyces cinnamoneus</name>
    <name type="common">Streptoverticillium cinnamoneum</name>
    <dbReference type="NCBI Taxonomy" id="53446"/>
    <lineage>
        <taxon>Bacteria</taxon>
        <taxon>Bacillati</taxon>
        <taxon>Actinomycetota</taxon>
        <taxon>Actinomycetes</taxon>
        <taxon>Kitasatosporales</taxon>
        <taxon>Streptomycetaceae</taxon>
        <taxon>Streptomyces</taxon>
        <taxon>Streptomyces cinnamoneus group</taxon>
    </lineage>
</organism>
<dbReference type="EMBL" id="BMVB01000005">
    <property type="protein sequence ID" value="GHC43858.1"/>
    <property type="molecule type" value="Genomic_DNA"/>
</dbReference>
<name>A0A918TDD2_STRCJ</name>
<sequence>MRRIAGHGRRKPAGSPGGGPTRRGLLRLAAAAGAVAAAGAAGPAFGHGKDSALPGAAKGRPPVTGPLAGQDFARLPISEKKVALTFDCGSSPDGVDKVLAALEAHALPATFFMTGRFASDHAEAARRIGRAYPVGNHSLTHPEFPKLTHDERVRELRAADRSIERAIGRAPAPLFRFPFGAVDRQCTDEVNAEGYVCVRWTVDTVGWKGAAAGATTDTVIARVMEALTPGAIVLMHVGRTSTADPSTVDATALPHLIEAIDGQGYDYTSLAPLIG</sequence>
<dbReference type="AlphaFoldDB" id="A0A918TDD2"/>
<gene>
    <name evidence="5" type="ORF">GCM10010507_18400</name>
</gene>
<proteinExistence type="predicted"/>
<dbReference type="GO" id="GO:0005975">
    <property type="term" value="P:carbohydrate metabolic process"/>
    <property type="evidence" value="ECO:0007669"/>
    <property type="project" value="InterPro"/>
</dbReference>
<dbReference type="Gene3D" id="3.20.20.370">
    <property type="entry name" value="Glycoside hydrolase/deacetylase"/>
    <property type="match status" value="1"/>
</dbReference>
<reference evidence="5" key="2">
    <citation type="submission" date="2020-09" db="EMBL/GenBank/DDBJ databases">
        <authorList>
            <person name="Sun Q."/>
            <person name="Ohkuma M."/>
        </authorList>
    </citation>
    <scope>NUCLEOTIDE SEQUENCE</scope>
    <source>
        <strain evidence="5">JCM 4633</strain>
    </source>
</reference>